<gene>
    <name evidence="5" type="ORF">E1267_04780</name>
</gene>
<dbReference type="Pfam" id="PF00392">
    <property type="entry name" value="GntR"/>
    <property type="match status" value="1"/>
</dbReference>
<dbReference type="CDD" id="cd07377">
    <property type="entry name" value="WHTH_GntR"/>
    <property type="match status" value="1"/>
</dbReference>
<evidence type="ECO:0000313" key="6">
    <source>
        <dbReference type="Proteomes" id="UP000295157"/>
    </source>
</evidence>
<evidence type="ECO:0000256" key="3">
    <source>
        <dbReference type="ARBA" id="ARBA00023163"/>
    </source>
</evidence>
<reference evidence="5 6" key="1">
    <citation type="submission" date="2019-02" db="EMBL/GenBank/DDBJ databases">
        <title>Draft genome sequences of novel Actinobacteria.</title>
        <authorList>
            <person name="Sahin N."/>
            <person name="Ay H."/>
            <person name="Saygin H."/>
        </authorList>
    </citation>
    <scope>NUCLEOTIDE SEQUENCE [LARGE SCALE GENOMIC DNA]</scope>
    <source>
        <strain evidence="5 6">KC201</strain>
    </source>
</reference>
<dbReference type="InterPro" id="IPR011711">
    <property type="entry name" value="GntR_C"/>
</dbReference>
<name>A0A4R4NSX4_9ACTN</name>
<sequence>MTRSEPLFESLPRRNLRDEAAAQLRGQIIAGSLTPGVIYSMSAIAAQLGVSATPVREAVLELAKEELVEMVQNRGFRVRVATGKELDDIVEIRLTLEVPAMGRLADLRPVPELEKLRPMAEELVQHAANGDMVAFVVRDSEFHLSLTALLGNPRYVELVRILRYQTRLSALPKLRGAASLVESAREHVHLLDLLAAGDRPGAEALMTTHVNHARGLWAGQPEDDGRTAPGVR</sequence>
<dbReference type="PANTHER" id="PTHR43537">
    <property type="entry name" value="TRANSCRIPTIONAL REGULATOR, GNTR FAMILY"/>
    <property type="match status" value="1"/>
</dbReference>
<dbReference type="EMBL" id="SMJZ01000010">
    <property type="protein sequence ID" value="TDC10342.1"/>
    <property type="molecule type" value="Genomic_DNA"/>
</dbReference>
<dbReference type="SUPFAM" id="SSF48008">
    <property type="entry name" value="GntR ligand-binding domain-like"/>
    <property type="match status" value="1"/>
</dbReference>
<evidence type="ECO:0000259" key="4">
    <source>
        <dbReference type="PROSITE" id="PS50949"/>
    </source>
</evidence>
<dbReference type="Pfam" id="PF07729">
    <property type="entry name" value="FCD"/>
    <property type="match status" value="1"/>
</dbReference>
<evidence type="ECO:0000256" key="1">
    <source>
        <dbReference type="ARBA" id="ARBA00023015"/>
    </source>
</evidence>
<dbReference type="Proteomes" id="UP000295157">
    <property type="component" value="Unassembled WGS sequence"/>
</dbReference>
<dbReference type="PANTHER" id="PTHR43537:SF45">
    <property type="entry name" value="GNTR FAMILY REGULATORY PROTEIN"/>
    <property type="match status" value="1"/>
</dbReference>
<dbReference type="InterPro" id="IPR036388">
    <property type="entry name" value="WH-like_DNA-bd_sf"/>
</dbReference>
<dbReference type="InterPro" id="IPR008920">
    <property type="entry name" value="TF_FadR/GntR_C"/>
</dbReference>
<protein>
    <submittedName>
        <fullName evidence="5">GntR family transcriptional regulator</fullName>
    </submittedName>
</protein>
<dbReference type="Gene3D" id="1.20.120.530">
    <property type="entry name" value="GntR ligand-binding domain-like"/>
    <property type="match status" value="1"/>
</dbReference>
<dbReference type="InterPro" id="IPR036390">
    <property type="entry name" value="WH_DNA-bd_sf"/>
</dbReference>
<keyword evidence="6" id="KW-1185">Reference proteome</keyword>
<keyword evidence="1" id="KW-0805">Transcription regulation</keyword>
<dbReference type="AlphaFoldDB" id="A0A4R4NSX4"/>
<dbReference type="SMART" id="SM00895">
    <property type="entry name" value="FCD"/>
    <property type="match status" value="1"/>
</dbReference>
<evidence type="ECO:0000256" key="2">
    <source>
        <dbReference type="ARBA" id="ARBA00023125"/>
    </source>
</evidence>
<comment type="caution">
    <text evidence="5">The sequence shown here is derived from an EMBL/GenBank/DDBJ whole genome shotgun (WGS) entry which is preliminary data.</text>
</comment>
<evidence type="ECO:0000313" key="5">
    <source>
        <dbReference type="EMBL" id="TDC10342.1"/>
    </source>
</evidence>
<organism evidence="5 6">
    <name type="scientific">Nonomuraea longispora</name>
    <dbReference type="NCBI Taxonomy" id="1848320"/>
    <lineage>
        <taxon>Bacteria</taxon>
        <taxon>Bacillati</taxon>
        <taxon>Actinomycetota</taxon>
        <taxon>Actinomycetes</taxon>
        <taxon>Streptosporangiales</taxon>
        <taxon>Streptosporangiaceae</taxon>
        <taxon>Nonomuraea</taxon>
    </lineage>
</organism>
<dbReference type="InterPro" id="IPR000524">
    <property type="entry name" value="Tscrpt_reg_HTH_GntR"/>
</dbReference>
<proteinExistence type="predicted"/>
<dbReference type="OrthoDB" id="3864082at2"/>
<dbReference type="RefSeq" id="WP_132330148.1">
    <property type="nucleotide sequence ID" value="NZ_SMJZ01000010.1"/>
</dbReference>
<feature type="domain" description="HTH gntR-type" evidence="4">
    <location>
        <begin position="14"/>
        <end position="81"/>
    </location>
</feature>
<dbReference type="SUPFAM" id="SSF46785">
    <property type="entry name" value="Winged helix' DNA-binding domain"/>
    <property type="match status" value="1"/>
</dbReference>
<keyword evidence="2" id="KW-0238">DNA-binding</keyword>
<accession>A0A4R4NSX4</accession>
<dbReference type="GO" id="GO:0003700">
    <property type="term" value="F:DNA-binding transcription factor activity"/>
    <property type="evidence" value="ECO:0007669"/>
    <property type="project" value="InterPro"/>
</dbReference>
<dbReference type="PROSITE" id="PS50949">
    <property type="entry name" value="HTH_GNTR"/>
    <property type="match status" value="1"/>
</dbReference>
<keyword evidence="3" id="KW-0804">Transcription</keyword>
<dbReference type="Gene3D" id="1.10.10.10">
    <property type="entry name" value="Winged helix-like DNA-binding domain superfamily/Winged helix DNA-binding domain"/>
    <property type="match status" value="1"/>
</dbReference>
<dbReference type="SMART" id="SM00345">
    <property type="entry name" value="HTH_GNTR"/>
    <property type="match status" value="1"/>
</dbReference>
<dbReference type="GO" id="GO:0003677">
    <property type="term" value="F:DNA binding"/>
    <property type="evidence" value="ECO:0007669"/>
    <property type="project" value="UniProtKB-KW"/>
</dbReference>